<feature type="domain" description="DUF2510" evidence="2">
    <location>
        <begin position="8"/>
        <end position="39"/>
    </location>
</feature>
<organism evidence="3 4">
    <name type="scientific">Homoserinibacter gongjuensis</name>
    <dbReference type="NCBI Taxonomy" id="1162968"/>
    <lineage>
        <taxon>Bacteria</taxon>
        <taxon>Bacillati</taxon>
        <taxon>Actinomycetota</taxon>
        <taxon>Actinomycetes</taxon>
        <taxon>Micrococcales</taxon>
        <taxon>Microbacteriaceae</taxon>
        <taxon>Homoserinibacter</taxon>
    </lineage>
</organism>
<accession>A0ABQ6JR30</accession>
<gene>
    <name evidence="3" type="ORF">GCM10025869_01280</name>
</gene>
<evidence type="ECO:0000259" key="2">
    <source>
        <dbReference type="Pfam" id="PF10708"/>
    </source>
</evidence>
<dbReference type="EMBL" id="BSVA01000001">
    <property type="protein sequence ID" value="GMA89599.1"/>
    <property type="molecule type" value="Genomic_DNA"/>
</dbReference>
<evidence type="ECO:0000313" key="4">
    <source>
        <dbReference type="Proteomes" id="UP001157069"/>
    </source>
</evidence>
<reference evidence="4" key="1">
    <citation type="journal article" date="2019" name="Int. J. Syst. Evol. Microbiol.">
        <title>The Global Catalogue of Microorganisms (GCM) 10K type strain sequencing project: providing services to taxonomists for standard genome sequencing and annotation.</title>
        <authorList>
            <consortium name="The Broad Institute Genomics Platform"/>
            <consortium name="The Broad Institute Genome Sequencing Center for Infectious Disease"/>
            <person name="Wu L."/>
            <person name="Ma J."/>
        </authorList>
    </citation>
    <scope>NUCLEOTIDE SEQUENCE [LARGE SCALE GENOMIC DNA]</scope>
    <source>
        <strain evidence="4">NBRC 108755</strain>
    </source>
</reference>
<dbReference type="Proteomes" id="UP001157069">
    <property type="component" value="Unassembled WGS sequence"/>
</dbReference>
<comment type="caution">
    <text evidence="3">The sequence shown here is derived from an EMBL/GenBank/DDBJ whole genome shotgun (WGS) entry which is preliminary data.</text>
</comment>
<keyword evidence="4" id="KW-1185">Reference proteome</keyword>
<evidence type="ECO:0000256" key="1">
    <source>
        <dbReference type="SAM" id="MobiDB-lite"/>
    </source>
</evidence>
<feature type="region of interest" description="Disordered" evidence="1">
    <location>
        <begin position="44"/>
        <end position="63"/>
    </location>
</feature>
<evidence type="ECO:0000313" key="3">
    <source>
        <dbReference type="EMBL" id="GMA89599.1"/>
    </source>
</evidence>
<protein>
    <recommendedName>
        <fullName evidence="2">DUF2510 domain-containing protein</fullName>
    </recommendedName>
</protein>
<dbReference type="InterPro" id="IPR018929">
    <property type="entry name" value="DUF2510"/>
</dbReference>
<dbReference type="RefSeq" id="WP_284296952.1">
    <property type="nucleotide sequence ID" value="NZ_BSVA01000001.1"/>
</dbReference>
<dbReference type="Pfam" id="PF10708">
    <property type="entry name" value="DUF2510"/>
    <property type="match status" value="1"/>
</dbReference>
<feature type="compositionally biased region" description="Basic and acidic residues" evidence="1">
    <location>
        <begin position="53"/>
        <end position="63"/>
    </location>
</feature>
<name>A0ABQ6JR30_9MICO</name>
<sequence>MTDTQVRAGWYPDPLGMPQMRWWDGRAWTRHISTAREAPVVRPSAPVGFAEPDEPRPRGRHRADTAVDGVAPVGGAQFANGQSALPAGTGTLPELGWAGAALTLHSVQSTRVPMLIELGVANHPAIRIDARHQAYDWLLELERFPETPTAVVVAVELVAESTPAPFELPGKSLDELLWKVGRAAFPERLAPWLEEGQGYWLTRWPNWTTLHPDTDHIRQTAMLANALLTIEQLAALSGRGVESTRTLINALSLMGVLGVASPDTLVQRADPAPLGEGSLFQRLRRRFRMT</sequence>
<proteinExistence type="predicted"/>